<organism evidence="2 3">
    <name type="scientific">Pelobates cultripes</name>
    <name type="common">Western spadefoot toad</name>
    <dbReference type="NCBI Taxonomy" id="61616"/>
    <lineage>
        <taxon>Eukaryota</taxon>
        <taxon>Metazoa</taxon>
        <taxon>Chordata</taxon>
        <taxon>Craniata</taxon>
        <taxon>Vertebrata</taxon>
        <taxon>Euteleostomi</taxon>
        <taxon>Amphibia</taxon>
        <taxon>Batrachia</taxon>
        <taxon>Anura</taxon>
        <taxon>Pelobatoidea</taxon>
        <taxon>Pelobatidae</taxon>
        <taxon>Pelobates</taxon>
    </lineage>
</organism>
<gene>
    <name evidence="2" type="ORF">PECUL_23A052839</name>
</gene>
<evidence type="ECO:0000313" key="2">
    <source>
        <dbReference type="EMBL" id="CAH2294778.1"/>
    </source>
</evidence>
<sequence length="216" mass="25228">MEDFFTLAGGLSEQAETLQYTDDDAERIRWDTLTSDLPQSTTQKDIYQELISLKKEADLDLHGLFLSDYHMRLQILQAVPMVLKLNQAVKEYKTDQVRFKREKVEKVKADYSEDRVYKWLNGHNEQPRFARNRRPIRKPRQFTINRTSAESTSDFDNQRRPENSGPSVHFLERGNTSTGITTRQQSRQEFKANNTSLDVDRGATHSGARGRHPRRR</sequence>
<evidence type="ECO:0000256" key="1">
    <source>
        <dbReference type="SAM" id="MobiDB-lite"/>
    </source>
</evidence>
<dbReference type="Proteomes" id="UP001295444">
    <property type="component" value="Chromosome 05"/>
</dbReference>
<dbReference type="EMBL" id="OW240916">
    <property type="protein sequence ID" value="CAH2294778.1"/>
    <property type="molecule type" value="Genomic_DNA"/>
</dbReference>
<feature type="region of interest" description="Disordered" evidence="1">
    <location>
        <begin position="128"/>
        <end position="216"/>
    </location>
</feature>
<dbReference type="AlphaFoldDB" id="A0AAD1SAI8"/>
<name>A0AAD1SAI8_PELCU</name>
<evidence type="ECO:0000313" key="3">
    <source>
        <dbReference type="Proteomes" id="UP001295444"/>
    </source>
</evidence>
<feature type="compositionally biased region" description="Polar residues" evidence="1">
    <location>
        <begin position="142"/>
        <end position="155"/>
    </location>
</feature>
<feature type="compositionally biased region" description="Polar residues" evidence="1">
    <location>
        <begin position="174"/>
        <end position="197"/>
    </location>
</feature>
<keyword evidence="3" id="KW-1185">Reference proteome</keyword>
<reference evidence="2" key="1">
    <citation type="submission" date="2022-03" db="EMBL/GenBank/DDBJ databases">
        <authorList>
            <person name="Alioto T."/>
            <person name="Alioto T."/>
            <person name="Gomez Garrido J."/>
        </authorList>
    </citation>
    <scope>NUCLEOTIDE SEQUENCE</scope>
</reference>
<proteinExistence type="predicted"/>
<accession>A0AAD1SAI8</accession>
<protein>
    <submittedName>
        <fullName evidence="2">Uncharacterized protein</fullName>
    </submittedName>
</protein>
<feature type="compositionally biased region" description="Basic residues" evidence="1">
    <location>
        <begin position="130"/>
        <end position="140"/>
    </location>
</feature>